<dbReference type="Pfam" id="PF10557">
    <property type="entry name" value="Cullin_Nedd8"/>
    <property type="match status" value="1"/>
</dbReference>
<dbReference type="KEGG" id="zmk:HG535_0E03670"/>
<evidence type="ECO:0000256" key="1">
    <source>
        <dbReference type="ARBA" id="ARBA00006019"/>
    </source>
</evidence>
<dbReference type="Gene3D" id="3.30.230.130">
    <property type="entry name" value="Cullin, Chain C, Domain 2"/>
    <property type="match status" value="1"/>
</dbReference>
<dbReference type="InterPro" id="IPR019559">
    <property type="entry name" value="Cullin_neddylation_domain"/>
</dbReference>
<evidence type="ECO:0000259" key="4">
    <source>
        <dbReference type="PROSITE" id="PS50069"/>
    </source>
</evidence>
<dbReference type="InterPro" id="IPR045093">
    <property type="entry name" value="Cullin"/>
</dbReference>
<dbReference type="RefSeq" id="XP_037145010.1">
    <property type="nucleotide sequence ID" value="XM_037289115.1"/>
</dbReference>
<dbReference type="InterPro" id="IPR036317">
    <property type="entry name" value="Cullin_homology_sf"/>
</dbReference>
<name>A0A7H9B4B2_ZYGMR</name>
<protein>
    <recommendedName>
        <fullName evidence="4">Cullin family profile domain-containing protein</fullName>
    </recommendedName>
</protein>
<dbReference type="PANTHER" id="PTHR11932">
    <property type="entry name" value="CULLIN"/>
    <property type="match status" value="1"/>
</dbReference>
<keyword evidence="6" id="KW-1185">Reference proteome</keyword>
<dbReference type="GeneID" id="59237025"/>
<dbReference type="InterPro" id="IPR036388">
    <property type="entry name" value="WH-like_DNA-bd_sf"/>
</dbReference>
<gene>
    <name evidence="5" type="ORF">HG535_0E03670</name>
</gene>
<dbReference type="InterPro" id="IPR036390">
    <property type="entry name" value="WH_DNA-bd_sf"/>
</dbReference>
<reference evidence="5 6" key="1">
    <citation type="submission" date="2020-07" db="EMBL/GenBank/DDBJ databases">
        <title>The yeast mating-type switching endonuclease HO is a domesticated member of an unorthodox homing genetic element family.</title>
        <authorList>
            <person name="Coughlan A.Y."/>
            <person name="Lombardi L."/>
            <person name="Braun-Galleani S."/>
            <person name="Martos A.R."/>
            <person name="Galeote V."/>
            <person name="Bigey F."/>
            <person name="Dequin S."/>
            <person name="Byrne K.P."/>
            <person name="Wolfe K.H."/>
        </authorList>
    </citation>
    <scope>NUCLEOTIDE SEQUENCE [LARGE SCALE GENOMIC DNA]</scope>
    <source>
        <strain evidence="5 6">NRRL Y-6702</strain>
    </source>
</reference>
<dbReference type="GO" id="GO:0006511">
    <property type="term" value="P:ubiquitin-dependent protein catabolic process"/>
    <property type="evidence" value="ECO:0007669"/>
    <property type="project" value="InterPro"/>
</dbReference>
<feature type="domain" description="Cullin family profile" evidence="4">
    <location>
        <begin position="386"/>
        <end position="617"/>
    </location>
</feature>
<accession>A0A7H9B4B2</accession>
<dbReference type="Proteomes" id="UP000509704">
    <property type="component" value="Chromosome 5"/>
</dbReference>
<dbReference type="Gene3D" id="1.10.10.10">
    <property type="entry name" value="Winged helix-like DNA-binding domain superfamily/Winged helix DNA-binding domain"/>
    <property type="match status" value="1"/>
</dbReference>
<dbReference type="SMART" id="SM00884">
    <property type="entry name" value="Cullin_Nedd8"/>
    <property type="match status" value="1"/>
</dbReference>
<dbReference type="InterPro" id="IPR001373">
    <property type="entry name" value="Cullin_N"/>
</dbReference>
<dbReference type="InterPro" id="IPR059120">
    <property type="entry name" value="Cullin-like_AB"/>
</dbReference>
<dbReference type="GO" id="GO:0031625">
    <property type="term" value="F:ubiquitin protein ligase binding"/>
    <property type="evidence" value="ECO:0007669"/>
    <property type="project" value="InterPro"/>
</dbReference>
<evidence type="ECO:0000256" key="3">
    <source>
        <dbReference type="RuleBase" id="RU003829"/>
    </source>
</evidence>
<comment type="similarity">
    <text evidence="1 2 3">Belongs to the cullin family.</text>
</comment>
<dbReference type="SMART" id="SM00182">
    <property type="entry name" value="CULLIN"/>
    <property type="match status" value="1"/>
</dbReference>
<dbReference type="InterPro" id="IPR016158">
    <property type="entry name" value="Cullin_homology"/>
</dbReference>
<evidence type="ECO:0000313" key="5">
    <source>
        <dbReference type="EMBL" id="QLG73283.1"/>
    </source>
</evidence>
<dbReference type="PROSITE" id="PS50069">
    <property type="entry name" value="CULLIN_2"/>
    <property type="match status" value="1"/>
</dbReference>
<evidence type="ECO:0000256" key="2">
    <source>
        <dbReference type="PROSITE-ProRule" id="PRU00330"/>
    </source>
</evidence>
<dbReference type="InterPro" id="IPR016159">
    <property type="entry name" value="Cullin_repeat-like_dom_sf"/>
</dbReference>
<dbReference type="SUPFAM" id="SSF74788">
    <property type="entry name" value="Cullin repeat-like"/>
    <property type="match status" value="1"/>
</dbReference>
<proteinExistence type="inferred from homology"/>
<dbReference type="Pfam" id="PF00888">
    <property type="entry name" value="Cullin"/>
    <property type="match status" value="1"/>
</dbReference>
<dbReference type="OrthoDB" id="27073at2759"/>
<dbReference type="Gene3D" id="1.20.1310.10">
    <property type="entry name" value="Cullin Repeats"/>
    <property type="match status" value="3"/>
</dbReference>
<sequence length="751" mass="87313">MLMSKRVKIRVPNRLGYSGQSFDDLWPTLQDAIDHIYEGNVEVLSFEKLYRTVYSIVIMKKGRQLYTELGSFLTYKLQTLRERTIKDGSRGFELLQTLIAIWDSQCSIFKLISDMMIYLDKVYCKPERTLEVYDLCLSLFKKHVIDPLSQFVDQALITDINGIRSQLILNEVNTGVCKRIVDMMETLLEGNDNYFLNHFEPIFLESTRQYYEDLINNSDLDPTEYLDYMNKHKVFEFSLDEQFLNSDTVSKITTSLDKVLLWNQKFSTIVPILVHQAVIENNVELLNNICNLSSENEYTLKIIKCIENCLAEDANAITIETATKKKTQVAIEWTKAVFSLANKYQKLIEGIKWPSSSSSADGKNEELGTHIVDNVLSKFLNQNCRRSIEYISLYLDSCFKITKDKDEERKVMQNLSEAVRLFNLPAEKDFFEMLYKQQLSKRLLQGRSMIHLEKWMLQRIKDEVGTFFTSRLYGMLKDVSTSQEQAAAFIDANGPFENLETLDFRPQILTGINWPFKAFDFSDSNFYLPSKLEQLKLDFELNYNNQYPERKLTWAYHLCQLEIGFQFENSYHDISMSMFAASIFLLFEEHEELTTEMIGILTHLPEQELQRQLLSLSIVPKTKILRKKPMSKTINPQDKFSINYSFSSPSKNVKIQTIASIKPSMKNDATSKYVQDTLEHERVIEINAAISRKMKSSRSLTHGELSEQITEAVKGRFALTNSILKKSINYLLEKEYIQRDPDDSSVYHYLP</sequence>
<dbReference type="Pfam" id="PF26557">
    <property type="entry name" value="Cullin_AB"/>
    <property type="match status" value="1"/>
</dbReference>
<organism evidence="5 6">
    <name type="scientific">Zygotorulaspora mrakii</name>
    <name type="common">Zygosaccharomyces mrakii</name>
    <dbReference type="NCBI Taxonomy" id="42260"/>
    <lineage>
        <taxon>Eukaryota</taxon>
        <taxon>Fungi</taxon>
        <taxon>Dikarya</taxon>
        <taxon>Ascomycota</taxon>
        <taxon>Saccharomycotina</taxon>
        <taxon>Saccharomycetes</taxon>
        <taxon>Saccharomycetales</taxon>
        <taxon>Saccharomycetaceae</taxon>
        <taxon>Zygotorulaspora</taxon>
    </lineage>
</organism>
<evidence type="ECO:0000313" key="6">
    <source>
        <dbReference type="Proteomes" id="UP000509704"/>
    </source>
</evidence>
<dbReference type="SUPFAM" id="SSF75632">
    <property type="entry name" value="Cullin homology domain"/>
    <property type="match status" value="1"/>
</dbReference>
<dbReference type="AlphaFoldDB" id="A0A7H9B4B2"/>
<dbReference type="EMBL" id="CP058608">
    <property type="protein sequence ID" value="QLG73283.1"/>
    <property type="molecule type" value="Genomic_DNA"/>
</dbReference>
<dbReference type="SUPFAM" id="SSF46785">
    <property type="entry name" value="Winged helix' DNA-binding domain"/>
    <property type="match status" value="1"/>
</dbReference>